<dbReference type="OrthoDB" id="9810135at2"/>
<dbReference type="Gene3D" id="3.40.50.300">
    <property type="entry name" value="P-loop containing nucleotide triphosphate hydrolases"/>
    <property type="match status" value="3"/>
</dbReference>
<keyword evidence="6" id="KW-0269">Exonuclease</keyword>
<feature type="domain" description="UvrD-like helicase ATP-binding" evidence="15">
    <location>
        <begin position="6"/>
        <end position="438"/>
    </location>
</feature>
<dbReference type="GO" id="GO:0005829">
    <property type="term" value="C:cytosol"/>
    <property type="evidence" value="ECO:0007669"/>
    <property type="project" value="TreeGrafter"/>
</dbReference>
<name>C0GCZ7_DETAL</name>
<evidence type="ECO:0000259" key="15">
    <source>
        <dbReference type="PROSITE" id="PS51198"/>
    </source>
</evidence>
<dbReference type="STRING" id="555088.DealDRAFT_0356"/>
<evidence type="ECO:0000256" key="7">
    <source>
        <dbReference type="ARBA" id="ARBA00022840"/>
    </source>
</evidence>
<dbReference type="EC" id="5.6.2.4" evidence="12"/>
<evidence type="ECO:0000259" key="16">
    <source>
        <dbReference type="PROSITE" id="PS51217"/>
    </source>
</evidence>
<feature type="domain" description="UvrD-like helicase C-terminal" evidence="16">
    <location>
        <begin position="439"/>
        <end position="743"/>
    </location>
</feature>
<dbReference type="GO" id="GO:0009338">
    <property type="term" value="C:exodeoxyribonuclease V complex"/>
    <property type="evidence" value="ECO:0007669"/>
    <property type="project" value="TreeGrafter"/>
</dbReference>
<dbReference type="InterPro" id="IPR014016">
    <property type="entry name" value="UvrD-like_ATP-bd"/>
</dbReference>
<dbReference type="GO" id="GO:0003677">
    <property type="term" value="F:DNA binding"/>
    <property type="evidence" value="ECO:0007669"/>
    <property type="project" value="UniProtKB-KW"/>
</dbReference>
<keyword evidence="3" id="KW-0227">DNA damage</keyword>
<dbReference type="AlphaFoldDB" id="C0GCZ7"/>
<keyword evidence="9" id="KW-0234">DNA repair</keyword>
<evidence type="ECO:0000256" key="6">
    <source>
        <dbReference type="ARBA" id="ARBA00022839"/>
    </source>
</evidence>
<dbReference type="GO" id="GO:0005524">
    <property type="term" value="F:ATP binding"/>
    <property type="evidence" value="ECO:0007669"/>
    <property type="project" value="UniProtKB-UniRule"/>
</dbReference>
<dbReference type="InterPro" id="IPR000212">
    <property type="entry name" value="DNA_helicase_UvrD/REP"/>
</dbReference>
<dbReference type="PANTHER" id="PTHR11070:SF23">
    <property type="entry name" value="RECBCD ENZYME SUBUNIT RECB"/>
    <property type="match status" value="1"/>
</dbReference>
<dbReference type="eggNOG" id="COG1074">
    <property type="taxonomic scope" value="Bacteria"/>
</dbReference>
<evidence type="ECO:0000313" key="17">
    <source>
        <dbReference type="EMBL" id="EEG79082.1"/>
    </source>
</evidence>
<protein>
    <recommendedName>
        <fullName evidence="12">DNA 3'-5' helicase</fullName>
        <ecNumber evidence="12">5.6.2.4</ecNumber>
    </recommendedName>
</protein>
<dbReference type="Gene3D" id="3.30.160.800">
    <property type="match status" value="1"/>
</dbReference>
<dbReference type="EMBL" id="ACJM01000001">
    <property type="protein sequence ID" value="EEG79082.1"/>
    <property type="molecule type" value="Genomic_DNA"/>
</dbReference>
<dbReference type="InterPro" id="IPR038726">
    <property type="entry name" value="PDDEXK_AddAB-type"/>
</dbReference>
<keyword evidence="5 14" id="KW-0347">Helicase</keyword>
<sequence>MNRVQLQDEQARQAIKTRLTETFLVEAGAGSGKTTSLVQRMTALISTGQCQMENMAAVTFTRKAAGELRERFQEKLEKEYQSTTDPTTKQTLETALSQLDRAFIGTIHSFCSRLLRERPVEAGMSPDFTEIEGLEEKILAQTAWEEYLLEVRFTQPQLLKQIRQIDVSPQDLKEAYHQLTLYPDVELATTSASYPDFAPARKSLNDLLLLAETALPLNPPDGGWDQLQRLLRQALRWRRFFDLSDDRNLIRLLSKLNKKKKVVQKKWLTKETAKQIQAFFDHFRESDIQPTLRQWWEYRYPHLLEFLLPAVAHFQTVRQRENQVNFQDLLMRTAALLKNNSEVRGYFQNRYTHLLVDEFQDTDPIQAEIMMFLTGCDLTETDWTKISPKPGALFVVGDPKQSIYRFRRADIDTYNRVKDLIKKANGEVLHLTANFRSLTEIIDWVNPVFDDLLTQSVAPYQADAVPMQPVRKNHPDNTGGIFKIEIPGITYHKQETIVSEDAARIAAWIRTCLDGNVTLTRTAEEEQAGLSATPSPNDFLILVRYKDYMSLYARALEEYNIPFSLSGASDIAASRELQELHLLLQALADPDNPVPLVATLRGLFFGVSDEDLYRLKKANGRFCLLSPIPDDPTVESFIPIWEKLQQYRAWTRELPPSSAIENIISDLGLIPYALAGSMGKGRTGYILQLLELIRSREQNGQTTFPATVDFISELLEAGMEEELDVEAGIAPAVRIMNLHKAKGLEAPVVFLANPGKTVTREPNLHVSRTSGTPKGYLQISKRENYASEIFAQPTNWEVHQAEETLYQQAEEARLLYVAATRAKNILIISTYPAKADKSPWHPLEEFMESIPTLDIPQVQLPAKEEPQTQITPETLQAVNQQIQENIARVITPTYTRCTVTDLTKDAQAPERRHTGRGMSWGNVIHNALEALVKYENIDLEALIPQLLQQEGRAEDEKEEVLTLLQEITETPFWQRVQSASEKHTEIPFGIYENDHYLTGTIDLAFREAEGWVLVDYKTDTVRDDVHRQELVNYYTPQLKEYAKRWEEMTGERVKAKGILLIDEMFYASI</sequence>
<dbReference type="InterPro" id="IPR027417">
    <property type="entry name" value="P-loop_NTPase"/>
</dbReference>
<dbReference type="Gene3D" id="3.90.320.10">
    <property type="match status" value="1"/>
</dbReference>
<reference evidence="17 18" key="1">
    <citation type="submission" date="2009-02" db="EMBL/GenBank/DDBJ databases">
        <title>Sequencing of the draft genome and assembly of Dethiobacter alkaliphilus AHT 1.</title>
        <authorList>
            <consortium name="US DOE Joint Genome Institute (JGI-PGF)"/>
            <person name="Lucas S."/>
            <person name="Copeland A."/>
            <person name="Lapidus A."/>
            <person name="Glavina del Rio T."/>
            <person name="Dalin E."/>
            <person name="Tice H."/>
            <person name="Bruce D."/>
            <person name="Goodwin L."/>
            <person name="Pitluck S."/>
            <person name="Larimer F."/>
            <person name="Land M.L."/>
            <person name="Hauser L."/>
            <person name="Muyzer G."/>
        </authorList>
    </citation>
    <scope>NUCLEOTIDE SEQUENCE [LARGE SCALE GENOMIC DNA]</scope>
    <source>
        <strain evidence="17 18">AHT 1</strain>
    </source>
</reference>
<dbReference type="InterPro" id="IPR011335">
    <property type="entry name" value="Restrct_endonuc-II-like"/>
</dbReference>
<dbReference type="CDD" id="cd17932">
    <property type="entry name" value="DEXQc_UvrD"/>
    <property type="match status" value="1"/>
</dbReference>
<dbReference type="Pfam" id="PF00580">
    <property type="entry name" value="UvrD-helicase"/>
    <property type="match status" value="2"/>
</dbReference>
<evidence type="ECO:0000313" key="18">
    <source>
        <dbReference type="Proteomes" id="UP000006443"/>
    </source>
</evidence>
<evidence type="ECO:0000256" key="3">
    <source>
        <dbReference type="ARBA" id="ARBA00022763"/>
    </source>
</evidence>
<evidence type="ECO:0000256" key="9">
    <source>
        <dbReference type="ARBA" id="ARBA00023204"/>
    </source>
</evidence>
<dbReference type="GO" id="GO:0043138">
    <property type="term" value="F:3'-5' DNA helicase activity"/>
    <property type="evidence" value="ECO:0007669"/>
    <property type="project" value="UniProtKB-EC"/>
</dbReference>
<accession>C0GCZ7</accession>
<dbReference type="SUPFAM" id="SSF52980">
    <property type="entry name" value="Restriction endonuclease-like"/>
    <property type="match status" value="1"/>
</dbReference>
<evidence type="ECO:0000256" key="13">
    <source>
        <dbReference type="ARBA" id="ARBA00048988"/>
    </source>
</evidence>
<evidence type="ECO:0000256" key="4">
    <source>
        <dbReference type="ARBA" id="ARBA00022801"/>
    </source>
</evidence>
<keyword evidence="4 14" id="KW-0378">Hydrolase</keyword>
<dbReference type="InterPro" id="IPR011604">
    <property type="entry name" value="PDDEXK-like_dom_sf"/>
</dbReference>
<keyword evidence="2 14" id="KW-0547">Nucleotide-binding</keyword>
<evidence type="ECO:0000256" key="2">
    <source>
        <dbReference type="ARBA" id="ARBA00022741"/>
    </source>
</evidence>
<dbReference type="RefSeq" id="WP_008514274.1">
    <property type="nucleotide sequence ID" value="NZ_ACJM01000001.1"/>
</dbReference>
<dbReference type="GO" id="GO:0004527">
    <property type="term" value="F:exonuclease activity"/>
    <property type="evidence" value="ECO:0007669"/>
    <property type="project" value="UniProtKB-KW"/>
</dbReference>
<evidence type="ECO:0000256" key="12">
    <source>
        <dbReference type="ARBA" id="ARBA00034808"/>
    </source>
</evidence>
<evidence type="ECO:0000256" key="5">
    <source>
        <dbReference type="ARBA" id="ARBA00022806"/>
    </source>
</evidence>
<comment type="caution">
    <text evidence="17">The sequence shown here is derived from an EMBL/GenBank/DDBJ whole genome shotgun (WGS) entry which is preliminary data.</text>
</comment>
<feature type="binding site" evidence="14">
    <location>
        <begin position="27"/>
        <end position="34"/>
    </location>
    <ligand>
        <name>ATP</name>
        <dbReference type="ChEBI" id="CHEBI:30616"/>
    </ligand>
</feature>
<dbReference type="SUPFAM" id="SSF52540">
    <property type="entry name" value="P-loop containing nucleoside triphosphate hydrolases"/>
    <property type="match status" value="1"/>
</dbReference>
<dbReference type="PANTHER" id="PTHR11070">
    <property type="entry name" value="UVRD / RECB / PCRA DNA HELICASE FAMILY MEMBER"/>
    <property type="match status" value="1"/>
</dbReference>
<dbReference type="GO" id="GO:0000725">
    <property type="term" value="P:recombinational repair"/>
    <property type="evidence" value="ECO:0007669"/>
    <property type="project" value="TreeGrafter"/>
</dbReference>
<evidence type="ECO:0000256" key="1">
    <source>
        <dbReference type="ARBA" id="ARBA00022722"/>
    </source>
</evidence>
<gene>
    <name evidence="17" type="ORF">DealDRAFT_0356</name>
</gene>
<evidence type="ECO:0000256" key="8">
    <source>
        <dbReference type="ARBA" id="ARBA00023125"/>
    </source>
</evidence>
<evidence type="ECO:0000256" key="10">
    <source>
        <dbReference type="ARBA" id="ARBA00023235"/>
    </source>
</evidence>
<dbReference type="PROSITE" id="PS51217">
    <property type="entry name" value="UVRD_HELICASE_CTER"/>
    <property type="match status" value="1"/>
</dbReference>
<keyword evidence="7 14" id="KW-0067">ATP-binding</keyword>
<comment type="catalytic activity">
    <reaction evidence="11">
        <text>Couples ATP hydrolysis with the unwinding of duplex DNA by translocating in the 3'-5' direction.</text>
        <dbReference type="EC" id="5.6.2.4"/>
    </reaction>
</comment>
<dbReference type="InterPro" id="IPR014017">
    <property type="entry name" value="DNA_helicase_UvrD-like_C"/>
</dbReference>
<dbReference type="Pfam" id="PF12705">
    <property type="entry name" value="PDDEXK_1"/>
    <property type="match status" value="1"/>
</dbReference>
<organism evidence="17 18">
    <name type="scientific">Dethiobacter alkaliphilus AHT 1</name>
    <dbReference type="NCBI Taxonomy" id="555088"/>
    <lineage>
        <taxon>Bacteria</taxon>
        <taxon>Bacillati</taxon>
        <taxon>Bacillota</taxon>
        <taxon>Dethiobacteria</taxon>
        <taxon>Dethiobacterales</taxon>
        <taxon>Dethiobacteraceae</taxon>
        <taxon>Dethiobacter</taxon>
    </lineage>
</organism>
<keyword evidence="10" id="KW-0413">Isomerase</keyword>
<keyword evidence="8" id="KW-0238">DNA-binding</keyword>
<dbReference type="PROSITE" id="PS51198">
    <property type="entry name" value="UVRD_HELICASE_ATP_BIND"/>
    <property type="match status" value="1"/>
</dbReference>
<evidence type="ECO:0000256" key="11">
    <source>
        <dbReference type="ARBA" id="ARBA00034617"/>
    </source>
</evidence>
<comment type="catalytic activity">
    <reaction evidence="13">
        <text>ATP + H2O = ADP + phosphate + H(+)</text>
        <dbReference type="Rhea" id="RHEA:13065"/>
        <dbReference type="ChEBI" id="CHEBI:15377"/>
        <dbReference type="ChEBI" id="CHEBI:15378"/>
        <dbReference type="ChEBI" id="CHEBI:30616"/>
        <dbReference type="ChEBI" id="CHEBI:43474"/>
        <dbReference type="ChEBI" id="CHEBI:456216"/>
        <dbReference type="EC" id="5.6.2.4"/>
    </reaction>
</comment>
<dbReference type="Proteomes" id="UP000006443">
    <property type="component" value="Unassembled WGS sequence"/>
</dbReference>
<dbReference type="Gene3D" id="1.10.486.10">
    <property type="entry name" value="PCRA, domain 4"/>
    <property type="match status" value="1"/>
</dbReference>
<dbReference type="Pfam" id="PF13361">
    <property type="entry name" value="UvrD_C"/>
    <property type="match status" value="1"/>
</dbReference>
<keyword evidence="18" id="KW-1185">Reference proteome</keyword>
<evidence type="ECO:0000256" key="14">
    <source>
        <dbReference type="PROSITE-ProRule" id="PRU00560"/>
    </source>
</evidence>
<keyword evidence="1" id="KW-0540">Nuclease</keyword>
<proteinExistence type="predicted"/>